<dbReference type="Gene3D" id="1.25.40.10">
    <property type="entry name" value="Tetratricopeptide repeat domain"/>
    <property type="match status" value="1"/>
</dbReference>
<feature type="compositionally biased region" description="Polar residues" evidence="1">
    <location>
        <begin position="1164"/>
        <end position="1189"/>
    </location>
</feature>
<dbReference type="InterPro" id="IPR027417">
    <property type="entry name" value="P-loop_NTPase"/>
</dbReference>
<organism evidence="3 4">
    <name type="scientific">Schizophyllum amplum</name>
    <dbReference type="NCBI Taxonomy" id="97359"/>
    <lineage>
        <taxon>Eukaryota</taxon>
        <taxon>Fungi</taxon>
        <taxon>Dikarya</taxon>
        <taxon>Basidiomycota</taxon>
        <taxon>Agaricomycotina</taxon>
        <taxon>Agaricomycetes</taxon>
        <taxon>Agaricomycetidae</taxon>
        <taxon>Agaricales</taxon>
        <taxon>Schizophyllaceae</taxon>
        <taxon>Schizophyllum</taxon>
    </lineage>
</organism>
<feature type="region of interest" description="Disordered" evidence="1">
    <location>
        <begin position="1146"/>
        <end position="1189"/>
    </location>
</feature>
<dbReference type="Gene3D" id="3.40.50.300">
    <property type="entry name" value="P-loop containing nucleotide triphosphate hydrolases"/>
    <property type="match status" value="1"/>
</dbReference>
<dbReference type="EMBL" id="VDMD01000003">
    <property type="protein sequence ID" value="TRM67103.1"/>
    <property type="molecule type" value="Genomic_DNA"/>
</dbReference>
<proteinExistence type="predicted"/>
<gene>
    <name evidence="3" type="ORF">BD626DRAFT_627530</name>
</gene>
<sequence length="1300" mass="141981">MSDHGVDSDLWPLLVLGTRMCIPVQVAQDVCDLPYLSTIVRVAQWLLNSIPNVRASKETRVRLAESVLLILGNLLEIIRQAELDLTPSELQLLTRVVSTLETLYALLRNHTPQLGEELEDVELLDWLACKYTVADIISETEVEETDDDKRLGSLEEFQNRVEQTCWDLVNIASSARGPESSRQITVLDDLANDALLLQRCEHLLPSVPAHTLDRTQSRRHIIDSISSARPVYHCVLGGAGVGKTTFVRKLLRDPMLVARYAHRRFYVSCDEAYSVDDVVATLCARLGCMRRGRWRRLLPRPAILVFDGLDGLTTSARQTLALESFLSRLCRTEDLSLIVTMRGPRRPRNVPWTTPLLPPLGNLTMSQTGQLCAWKAPALSAEQANEVYGLVDGHPMAVTLLATSAAYEGFARCMARWRASGSRIQPAASLHTPPTLDDVIAFAIQSLRQTVPMPDPRLRRRQGSRTASLLALASILPEGLQHRVAEELPVFETGKPRPWSGCPPGACYDASVHGNTDYLPDLMYLRARQAKLARMGLARYEGDALCVTAAVRTHVLANRPDLDVESLALATFDLPALVRYTDWLPPGDTVARTGELLLGARRLAFHAIEQEEAVEEAIGCAIDLAYVSGMTGWRLSDFVASETVRRAVENEGNPRLHVRYLLCLSRVVRGEGDAVMRALAIAREKGMGGAEAQCHIRLVERVCEAAAAGLPDASTPRPRTSTPRPRTSTPPSRASTPRPTRPRSSTPQPRASTSSPPPPSIPDDDCTDNYLERAASLATTAAALAKADHDVQTTLHALTFLGTLRLHQHRPRLALGSFLAAAAAARRTTHVVLEARALSRVAWARFVLGNSREAARLAEEAVGQLSALGVDALEERCRLAEMFLCCGRLDEAKRAARGVLGRRNRSRRARAARAHARVVLVKVEMRRVLGTQRQGEPRGSHTAAEAMADLARAYAVCVREDNARGALVCQITGAELLAHAAQPFLTQVGEPFLGRDAHAGERQLERSRQTLLQCLEHRAAWPTVYVLLGDVVLLQVRDATLPLADPMMRASAAVEHSSAHAFVANDAPTLNDSLTLYILALDNAETLYILGLAASSLEGDMRGVCGALRRLGEVCLMRARVNLEREGVDLGRMEIGMHLGRAQAQVDVAGSRSSTGGASSNTGHTPSPFYTPTSHSSLQQPHHSTSDSSLPIFTAASSLATSTSLIHAALTGFEWAGVEHERGRAMLGVGDVVWATGACQDRTADKPGVNRGKSMLEAKRWWSRAREVFAGCGMSGGVVACRERLERLESSGQRFWERKG</sequence>
<dbReference type="SUPFAM" id="SSF48452">
    <property type="entry name" value="TPR-like"/>
    <property type="match status" value="1"/>
</dbReference>
<dbReference type="OrthoDB" id="192148at2759"/>
<feature type="compositionally biased region" description="Low complexity" evidence="1">
    <location>
        <begin position="1149"/>
        <end position="1163"/>
    </location>
</feature>
<dbReference type="SUPFAM" id="SSF52540">
    <property type="entry name" value="P-loop containing nucleoside triphosphate hydrolases"/>
    <property type="match status" value="1"/>
</dbReference>
<name>A0A550CQM5_9AGAR</name>
<evidence type="ECO:0000256" key="1">
    <source>
        <dbReference type="SAM" id="MobiDB-lite"/>
    </source>
</evidence>
<feature type="region of interest" description="Disordered" evidence="1">
    <location>
        <begin position="709"/>
        <end position="767"/>
    </location>
</feature>
<dbReference type="STRING" id="97359.A0A550CQM5"/>
<evidence type="ECO:0000313" key="3">
    <source>
        <dbReference type="EMBL" id="TRM67103.1"/>
    </source>
</evidence>
<dbReference type="Pfam" id="PF05729">
    <property type="entry name" value="NACHT"/>
    <property type="match status" value="1"/>
</dbReference>
<comment type="caution">
    <text evidence="3">The sequence shown here is derived from an EMBL/GenBank/DDBJ whole genome shotgun (WGS) entry which is preliminary data.</text>
</comment>
<dbReference type="InterPro" id="IPR011990">
    <property type="entry name" value="TPR-like_helical_dom_sf"/>
</dbReference>
<feature type="compositionally biased region" description="Low complexity" evidence="1">
    <location>
        <begin position="713"/>
        <end position="754"/>
    </location>
</feature>
<accession>A0A550CQM5</accession>
<dbReference type="InterPro" id="IPR007111">
    <property type="entry name" value="NACHT_NTPase"/>
</dbReference>
<feature type="domain" description="NACHT" evidence="2">
    <location>
        <begin position="234"/>
        <end position="343"/>
    </location>
</feature>
<evidence type="ECO:0000313" key="4">
    <source>
        <dbReference type="Proteomes" id="UP000320762"/>
    </source>
</evidence>
<dbReference type="Proteomes" id="UP000320762">
    <property type="component" value="Unassembled WGS sequence"/>
</dbReference>
<evidence type="ECO:0000259" key="2">
    <source>
        <dbReference type="Pfam" id="PF05729"/>
    </source>
</evidence>
<keyword evidence="4" id="KW-1185">Reference proteome</keyword>
<protein>
    <recommendedName>
        <fullName evidence="2">NACHT domain-containing protein</fullName>
    </recommendedName>
</protein>
<reference evidence="3 4" key="1">
    <citation type="journal article" date="2019" name="New Phytol.">
        <title>Comparative genomics reveals unique wood-decay strategies and fruiting body development in the Schizophyllaceae.</title>
        <authorList>
            <person name="Almasi E."/>
            <person name="Sahu N."/>
            <person name="Krizsan K."/>
            <person name="Balint B."/>
            <person name="Kovacs G.M."/>
            <person name="Kiss B."/>
            <person name="Cseklye J."/>
            <person name="Drula E."/>
            <person name="Henrissat B."/>
            <person name="Nagy I."/>
            <person name="Chovatia M."/>
            <person name="Adam C."/>
            <person name="LaButti K."/>
            <person name="Lipzen A."/>
            <person name="Riley R."/>
            <person name="Grigoriev I.V."/>
            <person name="Nagy L.G."/>
        </authorList>
    </citation>
    <scope>NUCLEOTIDE SEQUENCE [LARGE SCALE GENOMIC DNA]</scope>
    <source>
        <strain evidence="3 4">NL-1724</strain>
    </source>
</reference>